<dbReference type="Proteomes" id="UP000708208">
    <property type="component" value="Unassembled WGS sequence"/>
</dbReference>
<keyword evidence="2" id="KW-1185">Reference proteome</keyword>
<evidence type="ECO:0000313" key="1">
    <source>
        <dbReference type="EMBL" id="CAG7681521.1"/>
    </source>
</evidence>
<reference evidence="1" key="1">
    <citation type="submission" date="2021-06" db="EMBL/GenBank/DDBJ databases">
        <authorList>
            <person name="Hodson N. C."/>
            <person name="Mongue J. A."/>
            <person name="Jaron S. K."/>
        </authorList>
    </citation>
    <scope>NUCLEOTIDE SEQUENCE</scope>
</reference>
<comment type="caution">
    <text evidence="1">The sequence shown here is derived from an EMBL/GenBank/DDBJ whole genome shotgun (WGS) entry which is preliminary data.</text>
</comment>
<accession>A0A8J2J902</accession>
<dbReference type="AlphaFoldDB" id="A0A8J2J902"/>
<evidence type="ECO:0000313" key="2">
    <source>
        <dbReference type="Proteomes" id="UP000708208"/>
    </source>
</evidence>
<proteinExistence type="predicted"/>
<name>A0A8J2J902_9HEXA</name>
<protein>
    <submittedName>
        <fullName evidence="1">Uncharacterized protein</fullName>
    </submittedName>
</protein>
<organism evidence="1 2">
    <name type="scientific">Allacma fusca</name>
    <dbReference type="NCBI Taxonomy" id="39272"/>
    <lineage>
        <taxon>Eukaryota</taxon>
        <taxon>Metazoa</taxon>
        <taxon>Ecdysozoa</taxon>
        <taxon>Arthropoda</taxon>
        <taxon>Hexapoda</taxon>
        <taxon>Collembola</taxon>
        <taxon>Symphypleona</taxon>
        <taxon>Sminthuridae</taxon>
        <taxon>Allacma</taxon>
    </lineage>
</organism>
<feature type="non-terminal residue" evidence="1">
    <location>
        <position position="1"/>
    </location>
</feature>
<gene>
    <name evidence="1" type="ORF">AFUS01_LOCUS2837</name>
</gene>
<sequence length="50" mass="5607">FLDDTIRAELSAKKYQRLNKSTEVMRGIENAVNAGILFKNTAMTNLSYGL</sequence>
<dbReference type="EMBL" id="CAJVCH010016610">
    <property type="protein sequence ID" value="CAG7681521.1"/>
    <property type="molecule type" value="Genomic_DNA"/>
</dbReference>